<sequence length="211" mass="25602">MAQLKAFWEWFSEYQEAYYHLRGFPEDEQAYYFNELDRQLKVYHPSLTYVLHSPKDRLEAELILTANGDPDGMLLATNLRNVAPTVPNWVFTALIQPKLTVDDIKNKDLEHYKFMEFDLHLSRVRWLPVDMNRETYKYEFVFHFIGLPYANPEISYEKYIDYLYIILVDMFGELFVSQHIEMVYYDHLYPNDMDWYSLHQLREFLEEGYLD</sequence>
<proteinExistence type="predicted"/>
<protein>
    <submittedName>
        <fullName evidence="1">Uncharacterized protein</fullName>
    </submittedName>
</protein>
<dbReference type="OrthoDB" id="1339084at2"/>
<name>M7MGW3_9FLAO</name>
<accession>M7MGW3</accession>
<organism evidence="1 2">
    <name type="scientific">Xanthomarina gelatinilytica</name>
    <dbReference type="NCBI Taxonomy" id="1137281"/>
    <lineage>
        <taxon>Bacteria</taxon>
        <taxon>Pseudomonadati</taxon>
        <taxon>Bacteroidota</taxon>
        <taxon>Flavobacteriia</taxon>
        <taxon>Flavobacteriales</taxon>
        <taxon>Flavobacteriaceae</taxon>
        <taxon>Xanthomarina</taxon>
    </lineage>
</organism>
<dbReference type="EMBL" id="ANLA01000007">
    <property type="protein sequence ID" value="EMQ95497.1"/>
    <property type="molecule type" value="Genomic_DNA"/>
</dbReference>
<gene>
    <name evidence="1" type="ORF">D778_02591</name>
</gene>
<dbReference type="AlphaFoldDB" id="M7MGW3"/>
<keyword evidence="2" id="KW-1185">Reference proteome</keyword>
<dbReference type="GeneID" id="98641085"/>
<comment type="caution">
    <text evidence="1">The sequence shown here is derived from an EMBL/GenBank/DDBJ whole genome shotgun (WGS) entry which is preliminary data.</text>
</comment>
<evidence type="ECO:0000313" key="1">
    <source>
        <dbReference type="EMBL" id="EMQ95497.1"/>
    </source>
</evidence>
<dbReference type="PATRIC" id="fig|1137281.3.peg.1180"/>
<dbReference type="Proteomes" id="UP000012024">
    <property type="component" value="Unassembled WGS sequence"/>
</dbReference>
<dbReference type="RefSeq" id="WP_007648641.1">
    <property type="nucleotide sequence ID" value="NZ_ANLA01000007.1"/>
</dbReference>
<evidence type="ECO:0000313" key="2">
    <source>
        <dbReference type="Proteomes" id="UP000012024"/>
    </source>
</evidence>
<dbReference type="eggNOG" id="ENOG5033MA6">
    <property type="taxonomic scope" value="Bacteria"/>
</dbReference>
<reference evidence="1 2" key="1">
    <citation type="submission" date="2012-12" db="EMBL/GenBank/DDBJ databases">
        <title>Genome assembly of Formosa sp. AK20.</title>
        <authorList>
            <person name="Kumar R."/>
            <person name="Khatri I."/>
            <person name="Vaidya B."/>
            <person name="Subramanian S."/>
            <person name="Pinnaka A."/>
        </authorList>
    </citation>
    <scope>NUCLEOTIDE SEQUENCE [LARGE SCALE GENOMIC DNA]</scope>
    <source>
        <strain evidence="1 2">AK20</strain>
    </source>
</reference>